<dbReference type="AlphaFoldDB" id="A0A9X2E922"/>
<protein>
    <submittedName>
        <fullName evidence="5">Alpha/beta-hydrolase family protein</fullName>
    </submittedName>
</protein>
<evidence type="ECO:0000256" key="1">
    <source>
        <dbReference type="SAM" id="MobiDB-lite"/>
    </source>
</evidence>
<proteinExistence type="predicted"/>
<feature type="domain" description="Alpha/beta-hydrolase catalytic" evidence="3">
    <location>
        <begin position="389"/>
        <end position="454"/>
    </location>
</feature>
<feature type="transmembrane region" description="Helical" evidence="2">
    <location>
        <begin position="86"/>
        <end position="107"/>
    </location>
</feature>
<dbReference type="Pfam" id="PF10081">
    <property type="entry name" value="Abhydrolase_9"/>
    <property type="match status" value="2"/>
</dbReference>
<feature type="transmembrane region" description="Helical" evidence="2">
    <location>
        <begin position="127"/>
        <end position="149"/>
    </location>
</feature>
<evidence type="ECO:0000256" key="2">
    <source>
        <dbReference type="SAM" id="Phobius"/>
    </source>
</evidence>
<dbReference type="Pfam" id="PF15420">
    <property type="entry name" value="Abhydrolase_9_N"/>
    <property type="match status" value="1"/>
</dbReference>
<dbReference type="InterPro" id="IPR027788">
    <property type="entry name" value="Alpha/beta-hydrolase_N_dom"/>
</dbReference>
<dbReference type="InterPro" id="IPR027787">
    <property type="entry name" value="Alpha/beta-hydrolase_catalytic"/>
</dbReference>
<evidence type="ECO:0000259" key="3">
    <source>
        <dbReference type="Pfam" id="PF10081"/>
    </source>
</evidence>
<reference evidence="5" key="1">
    <citation type="submission" date="2022-06" db="EMBL/GenBank/DDBJ databases">
        <title>Novel species in genus nocardia.</title>
        <authorList>
            <person name="Li F."/>
        </authorList>
    </citation>
    <scope>NUCLEOTIDE SEQUENCE</scope>
    <source>
        <strain evidence="5">CDC141</strain>
    </source>
</reference>
<keyword evidence="2" id="KW-0472">Membrane</keyword>
<gene>
    <name evidence="5" type="ORF">NDR86_23975</name>
</gene>
<name>A0A9X2E922_9NOCA</name>
<feature type="transmembrane region" description="Helical" evidence="2">
    <location>
        <begin position="161"/>
        <end position="181"/>
    </location>
</feature>
<feature type="transmembrane region" description="Helical" evidence="2">
    <location>
        <begin position="51"/>
        <end position="74"/>
    </location>
</feature>
<feature type="domain" description="Alpha/beta-hydrolase N-terminal" evidence="4">
    <location>
        <begin position="40"/>
        <end position="232"/>
    </location>
</feature>
<feature type="transmembrane region" description="Helical" evidence="2">
    <location>
        <begin position="26"/>
        <end position="45"/>
    </location>
</feature>
<keyword evidence="6" id="KW-1185">Reference proteome</keyword>
<evidence type="ECO:0000313" key="6">
    <source>
        <dbReference type="Proteomes" id="UP001139157"/>
    </source>
</evidence>
<feature type="domain" description="Alpha/beta-hydrolase catalytic" evidence="3">
    <location>
        <begin position="236"/>
        <end position="382"/>
    </location>
</feature>
<accession>A0A9X2E922</accession>
<sequence>MLSTDTDRTETTPEAGRAPRLSPPRIGTTAAVTIGLTAALAPGLLPRTAEAQAVLSGLLVAACLAAAGLARMLVRRWGFDINREWARYRLPAALVGVIVVAGALVHAWLWQNRLRAAMAFAPIGPGYWVRCALVTTVVAGLLIGLGRGVRWVVRRLGAARSAGLAVVAVLATQFALLPAAVDWRRSAYAAANAQLDPTVVRPIAHNRSGSADSVVSWPSLGAEGRKFVAGQPARGVRVYVGMESAPDLDSRVGLAIRELERSGGLQRANLVVVIPTGSGWIDARAAAGLDERFGGDVTLVGLQYSEAPSWATFLFGRTAAEQSARALFTAVEHRLSTMPDRPRLFIYGQSLGATAGSAIFTDDSDQRNRVCAALWAGPPAIRVHHAAATVLANSSDPVVQWSPQLLWHAPDLTHTRPDAPHPQWIPLISFLQTTTDLLSALAPGPGHGHRYGPEQGTAMGTC</sequence>
<evidence type="ECO:0000259" key="4">
    <source>
        <dbReference type="Pfam" id="PF15420"/>
    </source>
</evidence>
<evidence type="ECO:0000313" key="5">
    <source>
        <dbReference type="EMBL" id="MCM6776549.1"/>
    </source>
</evidence>
<feature type="compositionally biased region" description="Basic and acidic residues" evidence="1">
    <location>
        <begin position="1"/>
        <end position="11"/>
    </location>
</feature>
<comment type="caution">
    <text evidence="5">The sequence shown here is derived from an EMBL/GenBank/DDBJ whole genome shotgun (WGS) entry which is preliminary data.</text>
</comment>
<feature type="region of interest" description="Disordered" evidence="1">
    <location>
        <begin position="1"/>
        <end position="25"/>
    </location>
</feature>
<dbReference type="RefSeq" id="WP_251914910.1">
    <property type="nucleotide sequence ID" value="NZ_JAMRXG010000010.1"/>
</dbReference>
<dbReference type="EMBL" id="JAMRXG010000010">
    <property type="protein sequence ID" value="MCM6776549.1"/>
    <property type="molecule type" value="Genomic_DNA"/>
</dbReference>
<keyword evidence="2" id="KW-1133">Transmembrane helix</keyword>
<dbReference type="Proteomes" id="UP001139157">
    <property type="component" value="Unassembled WGS sequence"/>
</dbReference>
<keyword evidence="2" id="KW-0812">Transmembrane</keyword>
<organism evidence="5 6">
    <name type="scientific">Nocardia pulmonis</name>
    <dbReference type="NCBI Taxonomy" id="2951408"/>
    <lineage>
        <taxon>Bacteria</taxon>
        <taxon>Bacillati</taxon>
        <taxon>Actinomycetota</taxon>
        <taxon>Actinomycetes</taxon>
        <taxon>Mycobacteriales</taxon>
        <taxon>Nocardiaceae</taxon>
        <taxon>Nocardia</taxon>
    </lineage>
</organism>